<keyword evidence="6 11" id="KW-0472">Membrane</keyword>
<gene>
    <name evidence="14" type="ORF">CaldiYA01_02830</name>
</gene>
<dbReference type="SMART" id="SM00304">
    <property type="entry name" value="HAMP"/>
    <property type="match status" value="2"/>
</dbReference>
<comment type="subcellular location">
    <subcellularLocation>
        <location evidence="1">Cell membrane</location>
        <topology evidence="1">Multi-pass membrane protein</topology>
    </subcellularLocation>
</comment>
<feature type="transmembrane region" description="Helical" evidence="11">
    <location>
        <begin position="32"/>
        <end position="56"/>
    </location>
</feature>
<evidence type="ECO:0000256" key="11">
    <source>
        <dbReference type="SAM" id="Phobius"/>
    </source>
</evidence>
<keyword evidence="10" id="KW-0175">Coiled coil</keyword>
<dbReference type="PROSITE" id="PS50111">
    <property type="entry name" value="CHEMOTAXIS_TRANSDUC_2"/>
    <property type="match status" value="1"/>
</dbReference>
<dbReference type="InterPro" id="IPR003660">
    <property type="entry name" value="HAMP_dom"/>
</dbReference>
<dbReference type="EMBL" id="AP024480">
    <property type="protein sequence ID" value="BCS80323.1"/>
    <property type="molecule type" value="Genomic_DNA"/>
</dbReference>
<keyword evidence="2" id="KW-1003">Cell membrane</keyword>
<evidence type="ECO:0000256" key="1">
    <source>
        <dbReference type="ARBA" id="ARBA00004651"/>
    </source>
</evidence>
<dbReference type="Pfam" id="PF02743">
    <property type="entry name" value="dCache_1"/>
    <property type="match status" value="1"/>
</dbReference>
<evidence type="ECO:0000256" key="4">
    <source>
        <dbReference type="ARBA" id="ARBA00022692"/>
    </source>
</evidence>
<dbReference type="PANTHER" id="PTHR32089:SF112">
    <property type="entry name" value="LYSOZYME-LIKE PROTEIN-RELATED"/>
    <property type="match status" value="1"/>
</dbReference>
<dbReference type="Proteomes" id="UP000663623">
    <property type="component" value="Chromosome"/>
</dbReference>
<dbReference type="Gene3D" id="6.10.340.10">
    <property type="match status" value="1"/>
</dbReference>
<dbReference type="InterPro" id="IPR033479">
    <property type="entry name" value="dCache_1"/>
</dbReference>
<dbReference type="PANTHER" id="PTHR32089">
    <property type="entry name" value="METHYL-ACCEPTING CHEMOTAXIS PROTEIN MCPB"/>
    <property type="match status" value="1"/>
</dbReference>
<keyword evidence="7 9" id="KW-0807">Transducer</keyword>
<dbReference type="InterPro" id="IPR004089">
    <property type="entry name" value="MCPsignal_dom"/>
</dbReference>
<dbReference type="Pfam" id="PF00672">
    <property type="entry name" value="HAMP"/>
    <property type="match status" value="1"/>
</dbReference>
<proteinExistence type="inferred from homology"/>
<evidence type="ECO:0000256" key="9">
    <source>
        <dbReference type="PROSITE-ProRule" id="PRU00284"/>
    </source>
</evidence>
<dbReference type="Pfam" id="PF00015">
    <property type="entry name" value="MCPsignal"/>
    <property type="match status" value="1"/>
</dbReference>
<feature type="domain" description="Methyl-accepting transducer" evidence="12">
    <location>
        <begin position="427"/>
        <end position="677"/>
    </location>
</feature>
<protein>
    <submittedName>
        <fullName evidence="14">Methyl-accepting chemotaxis protein</fullName>
    </submittedName>
</protein>
<evidence type="ECO:0000256" key="3">
    <source>
        <dbReference type="ARBA" id="ARBA00022500"/>
    </source>
</evidence>
<comment type="similarity">
    <text evidence="8">Belongs to the methyl-accepting chemotaxis (MCP) protein family.</text>
</comment>
<dbReference type="Gene3D" id="3.30.450.20">
    <property type="entry name" value="PAS domain"/>
    <property type="match status" value="1"/>
</dbReference>
<reference evidence="14 15" key="1">
    <citation type="submission" date="2021-02" db="EMBL/GenBank/DDBJ databases">
        <title>Nitrogen-fixing ability and nitrogen fixation related genes of thermophilic fermentative bacteria in the genus Caldicellulosiruptor.</title>
        <authorList>
            <person name="Chen Y."/>
            <person name="Nishihara A."/>
            <person name="Haruta S."/>
        </authorList>
    </citation>
    <scope>NUCLEOTIDE SEQUENCE [LARGE SCALE GENOMIC DNA]</scope>
    <source>
        <strain evidence="14 15">YA01</strain>
    </source>
</reference>
<evidence type="ECO:0000313" key="15">
    <source>
        <dbReference type="Proteomes" id="UP000663623"/>
    </source>
</evidence>
<keyword evidence="3" id="KW-0145">Chemotaxis</keyword>
<dbReference type="SMART" id="SM00283">
    <property type="entry name" value="MA"/>
    <property type="match status" value="1"/>
</dbReference>
<dbReference type="PROSITE" id="PS50885">
    <property type="entry name" value="HAMP"/>
    <property type="match status" value="1"/>
</dbReference>
<evidence type="ECO:0000256" key="8">
    <source>
        <dbReference type="ARBA" id="ARBA00029447"/>
    </source>
</evidence>
<evidence type="ECO:0000259" key="13">
    <source>
        <dbReference type="PROSITE" id="PS50885"/>
    </source>
</evidence>
<evidence type="ECO:0000256" key="7">
    <source>
        <dbReference type="ARBA" id="ARBA00023224"/>
    </source>
</evidence>
<evidence type="ECO:0000256" key="6">
    <source>
        <dbReference type="ARBA" id="ARBA00023136"/>
    </source>
</evidence>
<keyword evidence="4 11" id="KW-0812">Transmembrane</keyword>
<dbReference type="Gene3D" id="1.10.287.950">
    <property type="entry name" value="Methyl-accepting chemotaxis protein"/>
    <property type="match status" value="1"/>
</dbReference>
<sequence length="713" mass="78347">MKKEGMTKLRNGVNLQVLIFSFLKRGKLAKRFALLIACIVIIPIVIIDILSISMSVNSVINESKKSYLAATDSTAKYFQLAVKTAQNNATQLMSNELIQRYYSESKQAALEDYEKITLQTDANKAMQNVLISNNMIAGIYILVNKEKSLFNPSIVFEIDYEKIKNTGWYKKILDAGGPTIIEVHDKEFDEVAKKNNTNIPEYAFCIGLPFKDIATNETLGVMLLDVSKNWLRDQLQESQISQQGGFMLAVSSQGQVVLPTEWENKFKNIPNKDTNFIKKVLANMKADKQSGAFDTVYSNQPFLITYSLIPDTPWAVIGMIPISQLMTSARKLEVISIVLTIIFTMIALVLGIYFALRIVSDIEKITNAFEVAEKGDLTIKLDIQRNDEIGLMAHSFNNMTKNIKQLIEKGITLSGEVTSAISTLSTVAGETAAASNEVAKAISEIAEGASNQAKEATGVVEVVSRFGEKIETIVESSNKMEKLTKDVSNLSEKGESVVEVLSNISLDTVNITNAMISTINQLADYSRSIGKIIQVLSSISEQTKLLALNASIEAAKAGEAGRGFAVVASEIRKLADQSKESTREVEDMIKRIVSQTKAAQDVADKVEDVIEKQNEAVKNVSAAFSSIKSAMDELIDGIENINQSIMSIDKEKDTIVRSIENISAISQETAASSEEVSASTQEQLAAIEELRAMAESLNKLAQDLKDAMQVFRV</sequence>
<dbReference type="CDD" id="cd06225">
    <property type="entry name" value="HAMP"/>
    <property type="match status" value="1"/>
</dbReference>
<evidence type="ECO:0000256" key="5">
    <source>
        <dbReference type="ARBA" id="ARBA00022989"/>
    </source>
</evidence>
<name>A0ABM7NJQ0_9FIRM</name>
<keyword evidence="5 11" id="KW-1133">Transmembrane helix</keyword>
<accession>A0ABM7NJQ0</accession>
<dbReference type="SUPFAM" id="SSF58104">
    <property type="entry name" value="Methyl-accepting chemotaxis protein (MCP) signaling domain"/>
    <property type="match status" value="1"/>
</dbReference>
<evidence type="ECO:0000259" key="12">
    <source>
        <dbReference type="PROSITE" id="PS50111"/>
    </source>
</evidence>
<keyword evidence="15" id="KW-1185">Reference proteome</keyword>
<evidence type="ECO:0000256" key="10">
    <source>
        <dbReference type="SAM" id="Coils"/>
    </source>
</evidence>
<feature type="coiled-coil region" evidence="10">
    <location>
        <begin position="571"/>
        <end position="623"/>
    </location>
</feature>
<evidence type="ECO:0000256" key="2">
    <source>
        <dbReference type="ARBA" id="ARBA00022475"/>
    </source>
</evidence>
<organism evidence="14 15">
    <name type="scientific">Caldicellulosiruptor diazotrophicus</name>
    <dbReference type="NCBI Taxonomy" id="2806205"/>
    <lineage>
        <taxon>Bacteria</taxon>
        <taxon>Bacillati</taxon>
        <taxon>Bacillota</taxon>
        <taxon>Bacillota incertae sedis</taxon>
        <taxon>Caldicellulosiruptorales</taxon>
        <taxon>Caldicellulosiruptoraceae</taxon>
        <taxon>Caldicellulosiruptor</taxon>
    </lineage>
</organism>
<dbReference type="CDD" id="cd11386">
    <property type="entry name" value="MCP_signal"/>
    <property type="match status" value="1"/>
</dbReference>
<feature type="transmembrane region" description="Helical" evidence="11">
    <location>
        <begin position="334"/>
        <end position="356"/>
    </location>
</feature>
<evidence type="ECO:0000313" key="14">
    <source>
        <dbReference type="EMBL" id="BCS80323.1"/>
    </source>
</evidence>
<feature type="domain" description="HAMP" evidence="13">
    <location>
        <begin position="356"/>
        <end position="408"/>
    </location>
</feature>